<reference evidence="7 8" key="1">
    <citation type="submission" date="2019-05" db="EMBL/GenBank/DDBJ databases">
        <title>Draft genome sequence of Nonomuraea zeae DSM 100528.</title>
        <authorList>
            <person name="Saricaoglu S."/>
            <person name="Isik K."/>
        </authorList>
    </citation>
    <scope>NUCLEOTIDE SEQUENCE [LARGE SCALE GENOMIC DNA]</scope>
    <source>
        <strain evidence="7 8">DSM 100528</strain>
    </source>
</reference>
<dbReference type="OrthoDB" id="9814461at2"/>
<dbReference type="GO" id="GO:0005886">
    <property type="term" value="C:plasma membrane"/>
    <property type="evidence" value="ECO:0007669"/>
    <property type="project" value="UniProtKB-SubCell"/>
</dbReference>
<accession>A0A5S4FYT5</accession>
<sequence length="299" mass="30848">MRAAARLGVLALVLAVLAGVPFFGGPSWERPLIDLLTLAALASLWNLLAGYAGLASFGQQAYLGIGAYTLYLAAAQGLDPQLAVPLAALAAGLVALPVSFPLLRLSGGHFAIGSWVLAEVFRLAATLQGGNTGLSLPGAGRHEPLVRQAMTYWWALGVAACAVGGVLLLVRGRYGLSVRAVAGDPVAAAACGVRVARTRRIAYCAAAVGTGAVGAVLFADTLYVQPESIFNVQYSVSMMFMVLIGGIGTVTGPLIGALVFFALQQTLSGYGPWYLVLLGIMAVAMTMFAPRGIRGLRDA</sequence>
<evidence type="ECO:0000256" key="6">
    <source>
        <dbReference type="SAM" id="Phobius"/>
    </source>
</evidence>
<feature type="transmembrane region" description="Helical" evidence="6">
    <location>
        <begin position="239"/>
        <end position="261"/>
    </location>
</feature>
<evidence type="ECO:0000313" key="8">
    <source>
        <dbReference type="Proteomes" id="UP000306628"/>
    </source>
</evidence>
<gene>
    <name evidence="7" type="ORF">ETD85_44560</name>
</gene>
<organism evidence="7 8">
    <name type="scientific">Nonomuraea zeae</name>
    <dbReference type="NCBI Taxonomy" id="1642303"/>
    <lineage>
        <taxon>Bacteria</taxon>
        <taxon>Bacillati</taxon>
        <taxon>Actinomycetota</taxon>
        <taxon>Actinomycetes</taxon>
        <taxon>Streptosporangiales</taxon>
        <taxon>Streptosporangiaceae</taxon>
        <taxon>Nonomuraea</taxon>
    </lineage>
</organism>
<dbReference type="AlphaFoldDB" id="A0A5S4FYT5"/>
<dbReference type="PANTHER" id="PTHR30482">
    <property type="entry name" value="HIGH-AFFINITY BRANCHED-CHAIN AMINO ACID TRANSPORT SYSTEM PERMEASE"/>
    <property type="match status" value="1"/>
</dbReference>
<feature type="transmembrane region" description="Helical" evidence="6">
    <location>
        <begin position="35"/>
        <end position="54"/>
    </location>
</feature>
<evidence type="ECO:0000256" key="5">
    <source>
        <dbReference type="ARBA" id="ARBA00023136"/>
    </source>
</evidence>
<dbReference type="PANTHER" id="PTHR30482:SF17">
    <property type="entry name" value="ABC TRANSPORTER ATP-BINDING PROTEIN"/>
    <property type="match status" value="1"/>
</dbReference>
<keyword evidence="3 6" id="KW-0812">Transmembrane</keyword>
<evidence type="ECO:0000256" key="4">
    <source>
        <dbReference type="ARBA" id="ARBA00022989"/>
    </source>
</evidence>
<dbReference type="EMBL" id="VCKX01000219">
    <property type="protein sequence ID" value="TMR25859.1"/>
    <property type="molecule type" value="Genomic_DNA"/>
</dbReference>
<proteinExistence type="predicted"/>
<feature type="transmembrane region" description="Helical" evidence="6">
    <location>
        <begin position="84"/>
        <end position="103"/>
    </location>
</feature>
<dbReference type="GO" id="GO:0015658">
    <property type="term" value="F:branched-chain amino acid transmembrane transporter activity"/>
    <property type="evidence" value="ECO:0007669"/>
    <property type="project" value="InterPro"/>
</dbReference>
<name>A0A5S4FYT5_9ACTN</name>
<dbReference type="CDD" id="cd06581">
    <property type="entry name" value="TM_PBP1_LivM_like"/>
    <property type="match status" value="1"/>
</dbReference>
<feature type="transmembrane region" description="Helical" evidence="6">
    <location>
        <begin position="201"/>
        <end position="219"/>
    </location>
</feature>
<comment type="caution">
    <text evidence="7">The sequence shown here is derived from an EMBL/GenBank/DDBJ whole genome shotgun (WGS) entry which is preliminary data.</text>
</comment>
<keyword evidence="2" id="KW-1003">Cell membrane</keyword>
<keyword evidence="5 6" id="KW-0472">Membrane</keyword>
<dbReference type="InterPro" id="IPR043428">
    <property type="entry name" value="LivM-like"/>
</dbReference>
<feature type="transmembrane region" description="Helical" evidence="6">
    <location>
        <begin position="110"/>
        <end position="130"/>
    </location>
</feature>
<feature type="transmembrane region" description="Helical" evidence="6">
    <location>
        <begin position="61"/>
        <end position="78"/>
    </location>
</feature>
<keyword evidence="8" id="KW-1185">Reference proteome</keyword>
<dbReference type="InterPro" id="IPR001851">
    <property type="entry name" value="ABC_transp_permease"/>
</dbReference>
<evidence type="ECO:0000256" key="1">
    <source>
        <dbReference type="ARBA" id="ARBA00004651"/>
    </source>
</evidence>
<dbReference type="Pfam" id="PF02653">
    <property type="entry name" value="BPD_transp_2"/>
    <property type="match status" value="1"/>
</dbReference>
<evidence type="ECO:0000256" key="3">
    <source>
        <dbReference type="ARBA" id="ARBA00022692"/>
    </source>
</evidence>
<dbReference type="Proteomes" id="UP000306628">
    <property type="component" value="Unassembled WGS sequence"/>
</dbReference>
<feature type="transmembrane region" description="Helical" evidence="6">
    <location>
        <begin position="150"/>
        <end position="170"/>
    </location>
</feature>
<protein>
    <submittedName>
        <fullName evidence="7">Branched-chain amino acid ABC transporter permease</fullName>
    </submittedName>
</protein>
<feature type="transmembrane region" description="Helical" evidence="6">
    <location>
        <begin position="273"/>
        <end position="293"/>
    </location>
</feature>
<comment type="subcellular location">
    <subcellularLocation>
        <location evidence="1">Cell membrane</location>
        <topology evidence="1">Multi-pass membrane protein</topology>
    </subcellularLocation>
</comment>
<evidence type="ECO:0000313" key="7">
    <source>
        <dbReference type="EMBL" id="TMR25859.1"/>
    </source>
</evidence>
<dbReference type="RefSeq" id="WP_138695896.1">
    <property type="nucleotide sequence ID" value="NZ_JBHSAZ010000114.1"/>
</dbReference>
<keyword evidence="4 6" id="KW-1133">Transmembrane helix</keyword>
<evidence type="ECO:0000256" key="2">
    <source>
        <dbReference type="ARBA" id="ARBA00022475"/>
    </source>
</evidence>